<evidence type="ECO:0000256" key="2">
    <source>
        <dbReference type="ARBA" id="ARBA00022679"/>
    </source>
</evidence>
<dbReference type="GO" id="GO:0009244">
    <property type="term" value="P:lipopolysaccharide core region biosynthetic process"/>
    <property type="evidence" value="ECO:0007669"/>
    <property type="project" value="TreeGrafter"/>
</dbReference>
<keyword evidence="4" id="KW-1185">Reference proteome</keyword>
<dbReference type="RefSeq" id="WP_091939603.1">
    <property type="nucleotide sequence ID" value="NZ_FNCY01000020.1"/>
</dbReference>
<dbReference type="InterPro" id="IPR002201">
    <property type="entry name" value="Glyco_trans_9"/>
</dbReference>
<dbReference type="SUPFAM" id="SSF53756">
    <property type="entry name" value="UDP-Glycosyltransferase/glycogen phosphorylase"/>
    <property type="match status" value="1"/>
</dbReference>
<evidence type="ECO:0000313" key="4">
    <source>
        <dbReference type="Proteomes" id="UP000198607"/>
    </source>
</evidence>
<evidence type="ECO:0000256" key="1">
    <source>
        <dbReference type="ARBA" id="ARBA00022676"/>
    </source>
</evidence>
<gene>
    <name evidence="3" type="ORF">SAMN05660652_03538</name>
</gene>
<sequence length="332" mass="36259">MKILVIRRDNIGDLVCTTPLISALRRHWPGARIETLVNSYNAPVLAGNPDLDAVHAYRKAKHRNAGESQIAIWMETLGLILRLRRTRFDLIVVATPGPQPGAVKFARWIGAKTILAHSAADNDTGHESERVMRLLHPLGIDTTPGPLTLHADPALAHAVTLPPAPIANAPIIGLHISARKPSQRWPIERFADLAHALHQRDGSRFLLFWSPGNDDHPQHPGDDRKAAKLIEACVDLPFTACPTHHLEDLIAGLSRCDRVICSDGGAMHVAAGLGKPIVCFFGNSGPERWHPWGVPYEVLQPASLDVADISVDDALAACLRLELRLASDQARR</sequence>
<dbReference type="STRING" id="83767.SAMN05660652_03538"/>
<name>A0A1G8L0V2_9RHOO</name>
<dbReference type="OrthoDB" id="9797795at2"/>
<protein>
    <submittedName>
        <fullName evidence="3">ADP-heptose:LPS heptosyltransferase</fullName>
    </submittedName>
</protein>
<dbReference type="CDD" id="cd03789">
    <property type="entry name" value="GT9_LPS_heptosyltransferase"/>
    <property type="match status" value="1"/>
</dbReference>
<dbReference type="Proteomes" id="UP000198607">
    <property type="component" value="Unassembled WGS sequence"/>
</dbReference>
<keyword evidence="2 3" id="KW-0808">Transferase</keyword>
<keyword evidence="1" id="KW-0328">Glycosyltransferase</keyword>
<dbReference type="InterPro" id="IPR051199">
    <property type="entry name" value="LPS_LOS_Heptosyltrfase"/>
</dbReference>
<dbReference type="Gene3D" id="3.40.50.2000">
    <property type="entry name" value="Glycogen Phosphorylase B"/>
    <property type="match status" value="2"/>
</dbReference>
<dbReference type="PANTHER" id="PTHR30160">
    <property type="entry name" value="TETRAACYLDISACCHARIDE 4'-KINASE-RELATED"/>
    <property type="match status" value="1"/>
</dbReference>
<evidence type="ECO:0000313" key="3">
    <source>
        <dbReference type="EMBL" id="SDI49365.1"/>
    </source>
</evidence>
<dbReference type="PANTHER" id="PTHR30160:SF1">
    <property type="entry name" value="LIPOPOLYSACCHARIDE 1,2-N-ACETYLGLUCOSAMINETRANSFERASE-RELATED"/>
    <property type="match status" value="1"/>
</dbReference>
<dbReference type="AlphaFoldDB" id="A0A1G8L0V2"/>
<dbReference type="Pfam" id="PF01075">
    <property type="entry name" value="Glyco_transf_9"/>
    <property type="match status" value="1"/>
</dbReference>
<proteinExistence type="predicted"/>
<dbReference type="GO" id="GO:0008713">
    <property type="term" value="F:ADP-heptose-lipopolysaccharide heptosyltransferase activity"/>
    <property type="evidence" value="ECO:0007669"/>
    <property type="project" value="TreeGrafter"/>
</dbReference>
<organism evidence="3 4">
    <name type="scientific">Propionivibrio dicarboxylicus</name>
    <dbReference type="NCBI Taxonomy" id="83767"/>
    <lineage>
        <taxon>Bacteria</taxon>
        <taxon>Pseudomonadati</taxon>
        <taxon>Pseudomonadota</taxon>
        <taxon>Betaproteobacteria</taxon>
        <taxon>Rhodocyclales</taxon>
        <taxon>Rhodocyclaceae</taxon>
        <taxon>Propionivibrio</taxon>
    </lineage>
</organism>
<accession>A0A1G8L0V2</accession>
<reference evidence="3 4" key="1">
    <citation type="submission" date="2016-10" db="EMBL/GenBank/DDBJ databases">
        <authorList>
            <person name="de Groot N.N."/>
        </authorList>
    </citation>
    <scope>NUCLEOTIDE SEQUENCE [LARGE SCALE GENOMIC DNA]</scope>
    <source>
        <strain evidence="3 4">DSM 5885</strain>
    </source>
</reference>
<dbReference type="GO" id="GO:0005829">
    <property type="term" value="C:cytosol"/>
    <property type="evidence" value="ECO:0007669"/>
    <property type="project" value="TreeGrafter"/>
</dbReference>
<dbReference type="EMBL" id="FNCY01000020">
    <property type="protein sequence ID" value="SDI49365.1"/>
    <property type="molecule type" value="Genomic_DNA"/>
</dbReference>